<dbReference type="InterPro" id="IPR020846">
    <property type="entry name" value="MFS_dom"/>
</dbReference>
<feature type="transmembrane region" description="Helical" evidence="5">
    <location>
        <begin position="86"/>
        <end position="104"/>
    </location>
</feature>
<evidence type="ECO:0000313" key="8">
    <source>
        <dbReference type="Proteomes" id="UP000479756"/>
    </source>
</evidence>
<dbReference type="PANTHER" id="PTHR23542:SF1">
    <property type="entry name" value="MAJOR FACILITATOR SUPERFAMILY (MFS) PROFILE DOMAIN-CONTAINING PROTEIN"/>
    <property type="match status" value="1"/>
</dbReference>
<evidence type="ECO:0000256" key="4">
    <source>
        <dbReference type="ARBA" id="ARBA00023136"/>
    </source>
</evidence>
<dbReference type="Pfam" id="PF07690">
    <property type="entry name" value="MFS_1"/>
    <property type="match status" value="2"/>
</dbReference>
<feature type="transmembrane region" description="Helical" evidence="5">
    <location>
        <begin position="40"/>
        <end position="66"/>
    </location>
</feature>
<dbReference type="InterPro" id="IPR011701">
    <property type="entry name" value="MFS"/>
</dbReference>
<gene>
    <name evidence="7" type="ORF">G3T37_04730</name>
</gene>
<dbReference type="AlphaFoldDB" id="A0A7C9TPN7"/>
<evidence type="ECO:0000256" key="5">
    <source>
        <dbReference type="SAM" id="Phobius"/>
    </source>
</evidence>
<feature type="transmembrane region" description="Helical" evidence="5">
    <location>
        <begin position="111"/>
        <end position="129"/>
    </location>
</feature>
<keyword evidence="8" id="KW-1185">Reference proteome</keyword>
<dbReference type="SUPFAM" id="SSF103473">
    <property type="entry name" value="MFS general substrate transporter"/>
    <property type="match status" value="1"/>
</dbReference>
<name>A0A7C9TPN7_9MICO</name>
<feature type="transmembrane region" description="Helical" evidence="5">
    <location>
        <begin position="373"/>
        <end position="392"/>
    </location>
</feature>
<feature type="transmembrane region" description="Helical" evidence="5">
    <location>
        <begin position="287"/>
        <end position="303"/>
    </location>
</feature>
<keyword evidence="3 5" id="KW-1133">Transmembrane helix</keyword>
<feature type="transmembrane region" description="Helical" evidence="5">
    <location>
        <begin position="164"/>
        <end position="193"/>
    </location>
</feature>
<feature type="transmembrane region" description="Helical" evidence="5">
    <location>
        <begin position="254"/>
        <end position="275"/>
    </location>
</feature>
<proteinExistence type="predicted"/>
<protein>
    <submittedName>
        <fullName evidence="7">MFS transporter</fullName>
    </submittedName>
</protein>
<feature type="domain" description="Major facilitator superfamily (MFS) profile" evidence="6">
    <location>
        <begin position="169"/>
        <end position="404"/>
    </location>
</feature>
<dbReference type="InterPro" id="IPR036259">
    <property type="entry name" value="MFS_trans_sf"/>
</dbReference>
<comment type="subcellular location">
    <subcellularLocation>
        <location evidence="1">Cell membrane</location>
        <topology evidence="1">Multi-pass membrane protein</topology>
    </subcellularLocation>
</comment>
<dbReference type="PROSITE" id="PS50850">
    <property type="entry name" value="MFS"/>
    <property type="match status" value="1"/>
</dbReference>
<evidence type="ECO:0000259" key="6">
    <source>
        <dbReference type="PROSITE" id="PS50850"/>
    </source>
</evidence>
<keyword evidence="2 5" id="KW-0812">Transmembrane</keyword>
<dbReference type="PANTHER" id="PTHR23542">
    <property type="match status" value="1"/>
</dbReference>
<feature type="transmembrane region" description="Helical" evidence="5">
    <location>
        <begin position="220"/>
        <end position="239"/>
    </location>
</feature>
<dbReference type="Gene3D" id="1.20.1250.20">
    <property type="entry name" value="MFS general substrate transporter like domains"/>
    <property type="match status" value="2"/>
</dbReference>
<accession>A0A7C9TPN7</accession>
<evidence type="ECO:0000313" key="7">
    <source>
        <dbReference type="EMBL" id="NEM90655.1"/>
    </source>
</evidence>
<dbReference type="GO" id="GO:0005886">
    <property type="term" value="C:plasma membrane"/>
    <property type="evidence" value="ECO:0007669"/>
    <property type="project" value="UniProtKB-SubCell"/>
</dbReference>
<comment type="caution">
    <text evidence="7">The sequence shown here is derived from an EMBL/GenBank/DDBJ whole genome shotgun (WGS) entry which is preliminary data.</text>
</comment>
<sequence length="404" mass="40441">MPTSPLGSYGPLFAHPGAPAFVAFGWLGRMSRATTGISSVLLVAAATGSYALGGAVAGAVVVGGAIGGPLWARASDAVGQRRVLPLALGALALSAAALACAVLLGAAVPLWFVFAFLIGGSSIDTGSLVRARWASILRTQHERHTALALEAVNDELVYVVGPPFATLLATVIAPVAGLLTGVAVALLGGLGLLSQRRTAPRPAPLSAAERRTRRRRLMPPGVLAVFPLYPGVGIAFGSIDVSSVGVGNHAGHPWLAGIIVAVYAGGSVVAGLAFGQLGARWSVTRKVITATIAFGMIIPALLASQSVPLLIALIFAAGLVTTPVLISGASLIETRVDPGRLTEAMAWPQVGLSVGVIVGSTLAGVVIDHDGAFAGYAVAAIGALVVAVLGVASGVGTRRRAAAV</sequence>
<evidence type="ECO:0000256" key="1">
    <source>
        <dbReference type="ARBA" id="ARBA00004651"/>
    </source>
</evidence>
<reference evidence="7 8" key="1">
    <citation type="journal article" date="2014" name="Int. J. Syst. Evol. Microbiol.">
        <title>Description of Galbitalea soli gen. nov., sp. nov., and Frondihabitans sucicola sp. nov.</title>
        <authorList>
            <person name="Kim S.J."/>
            <person name="Lim J.M."/>
            <person name="Ahn J.H."/>
            <person name="Weon H.Y."/>
            <person name="Hamada M."/>
            <person name="Suzuki K."/>
            <person name="Ahn T.Y."/>
            <person name="Kwon S.W."/>
        </authorList>
    </citation>
    <scope>NUCLEOTIDE SEQUENCE [LARGE SCALE GENOMIC DNA]</scope>
    <source>
        <strain evidence="7 8">NBRC 108727</strain>
    </source>
</reference>
<evidence type="ECO:0000256" key="2">
    <source>
        <dbReference type="ARBA" id="ARBA00022692"/>
    </source>
</evidence>
<feature type="transmembrane region" description="Helical" evidence="5">
    <location>
        <begin position="344"/>
        <end position="367"/>
    </location>
</feature>
<dbReference type="RefSeq" id="WP_163472282.1">
    <property type="nucleotide sequence ID" value="NZ_JAAGWZ010000001.1"/>
</dbReference>
<dbReference type="EMBL" id="JAAGWZ010000001">
    <property type="protein sequence ID" value="NEM90655.1"/>
    <property type="molecule type" value="Genomic_DNA"/>
</dbReference>
<dbReference type="GO" id="GO:0022857">
    <property type="term" value="F:transmembrane transporter activity"/>
    <property type="evidence" value="ECO:0007669"/>
    <property type="project" value="InterPro"/>
</dbReference>
<feature type="transmembrane region" description="Helical" evidence="5">
    <location>
        <begin position="309"/>
        <end position="332"/>
    </location>
</feature>
<dbReference type="Proteomes" id="UP000479756">
    <property type="component" value="Unassembled WGS sequence"/>
</dbReference>
<keyword evidence="4 5" id="KW-0472">Membrane</keyword>
<evidence type="ECO:0000256" key="3">
    <source>
        <dbReference type="ARBA" id="ARBA00022989"/>
    </source>
</evidence>
<organism evidence="7 8">
    <name type="scientific">Galbitalea soli</name>
    <dbReference type="NCBI Taxonomy" id="1268042"/>
    <lineage>
        <taxon>Bacteria</taxon>
        <taxon>Bacillati</taxon>
        <taxon>Actinomycetota</taxon>
        <taxon>Actinomycetes</taxon>
        <taxon>Micrococcales</taxon>
        <taxon>Microbacteriaceae</taxon>
        <taxon>Galbitalea</taxon>
    </lineage>
</organism>
<feature type="transmembrane region" description="Helical" evidence="5">
    <location>
        <begin position="12"/>
        <end position="28"/>
    </location>
</feature>